<accession>A0A432PC46</accession>
<keyword evidence="3" id="KW-1185">Reference proteome</keyword>
<keyword evidence="1" id="KW-0732">Signal</keyword>
<gene>
    <name evidence="2" type="ORF">EFQ99_31545</name>
</gene>
<name>A0A432PC46_9HYPH</name>
<dbReference type="InterPro" id="IPR038996">
    <property type="entry name" value="Gp14"/>
</dbReference>
<evidence type="ECO:0008006" key="4">
    <source>
        <dbReference type="Google" id="ProtNLM"/>
    </source>
</evidence>
<comment type="caution">
    <text evidence="2">The sequence shown here is derived from an EMBL/GenBank/DDBJ whole genome shotgun (WGS) entry which is preliminary data.</text>
</comment>
<reference evidence="3" key="1">
    <citation type="submission" date="2018-11" db="EMBL/GenBank/DDBJ databases">
        <title>Rhizobium chutanense sp. nov., isolated from root nodules of Phaseolus vulgaris in China.</title>
        <authorList>
            <person name="Huo Y."/>
        </authorList>
    </citation>
    <scope>NUCLEOTIDE SEQUENCE [LARGE SCALE GENOMIC DNA]</scope>
    <source>
        <strain evidence="3">CCBAU 65647</strain>
    </source>
</reference>
<evidence type="ECO:0000256" key="1">
    <source>
        <dbReference type="SAM" id="SignalP"/>
    </source>
</evidence>
<evidence type="ECO:0000313" key="3">
    <source>
        <dbReference type="Proteomes" id="UP000278823"/>
    </source>
</evidence>
<dbReference type="Proteomes" id="UP000278823">
    <property type="component" value="Unassembled WGS sequence"/>
</dbReference>
<dbReference type="RefSeq" id="WP_126924960.1">
    <property type="nucleotide sequence ID" value="NZ_ML133703.1"/>
</dbReference>
<evidence type="ECO:0000313" key="2">
    <source>
        <dbReference type="EMBL" id="RUM19302.1"/>
    </source>
</evidence>
<dbReference type="AlphaFoldDB" id="A0A432PC46"/>
<protein>
    <recommendedName>
        <fullName evidence="4">Internal virion protein B</fullName>
    </recommendedName>
</protein>
<feature type="chain" id="PRO_5019218998" description="Internal virion protein B" evidence="1">
    <location>
        <begin position="18"/>
        <end position="179"/>
    </location>
</feature>
<proteinExistence type="predicted"/>
<dbReference type="EMBL" id="RJTH01000020">
    <property type="protein sequence ID" value="RUM19302.1"/>
    <property type="molecule type" value="Genomic_DNA"/>
</dbReference>
<feature type="signal peptide" evidence="1">
    <location>
        <begin position="1"/>
        <end position="17"/>
    </location>
</feature>
<dbReference type="Pfam" id="PF24072">
    <property type="entry name" value="T7_gp14"/>
    <property type="match status" value="1"/>
</dbReference>
<dbReference type="OrthoDB" id="8367547at2"/>
<sequence length="179" mass="18682">MCDIGLALALGSTLVSAAGSVQQGQAAKAAGKYNQQVAEMNAELSERRAQDALERGQQEEQRKRQEVARIQGAQTAAMAANGLDITFGSPLDTLVDTATLGELDALTIRTNAYREAYDYRVDAVNQRAGGTLERAKGDAAAKGGYLTAAGSILTGVGKAYEGINSKPTTATTPTTSKQK</sequence>
<organism evidence="2 3">
    <name type="scientific">Rhizobium vallis</name>
    <dbReference type="NCBI Taxonomy" id="634290"/>
    <lineage>
        <taxon>Bacteria</taxon>
        <taxon>Pseudomonadati</taxon>
        <taxon>Pseudomonadota</taxon>
        <taxon>Alphaproteobacteria</taxon>
        <taxon>Hyphomicrobiales</taxon>
        <taxon>Rhizobiaceae</taxon>
        <taxon>Rhizobium/Agrobacterium group</taxon>
        <taxon>Rhizobium</taxon>
    </lineage>
</organism>